<feature type="compositionally biased region" description="Low complexity" evidence="6">
    <location>
        <begin position="88"/>
        <end position="106"/>
    </location>
</feature>
<keyword evidence="3 7" id="KW-0812">Transmembrane</keyword>
<evidence type="ECO:0000256" key="4">
    <source>
        <dbReference type="ARBA" id="ARBA00022989"/>
    </source>
</evidence>
<dbReference type="Pfam" id="PF05055">
    <property type="entry name" value="DUF677"/>
    <property type="match status" value="1"/>
</dbReference>
<keyword evidence="5 7" id="KW-0472">Membrane</keyword>
<evidence type="ECO:0000256" key="7">
    <source>
        <dbReference type="SAM" id="Phobius"/>
    </source>
</evidence>
<feature type="transmembrane region" description="Helical" evidence="7">
    <location>
        <begin position="249"/>
        <end position="267"/>
    </location>
</feature>
<accession>A0ABU6W4H4</accession>
<dbReference type="InterPro" id="IPR007749">
    <property type="entry name" value="DUF677"/>
</dbReference>
<proteinExistence type="inferred from homology"/>
<keyword evidence="4 7" id="KW-1133">Transmembrane helix</keyword>
<evidence type="ECO:0000256" key="5">
    <source>
        <dbReference type="ARBA" id="ARBA00023136"/>
    </source>
</evidence>
<name>A0ABU6W4H4_9FABA</name>
<dbReference type="PANTHER" id="PTHR31113">
    <property type="entry name" value="UPF0496 PROTEIN 3-RELATED"/>
    <property type="match status" value="1"/>
</dbReference>
<gene>
    <name evidence="8" type="ORF">PIB30_013680</name>
</gene>
<feature type="transmembrane region" description="Helical" evidence="7">
    <location>
        <begin position="273"/>
        <end position="291"/>
    </location>
</feature>
<evidence type="ECO:0000313" key="9">
    <source>
        <dbReference type="Proteomes" id="UP001341840"/>
    </source>
</evidence>
<keyword evidence="9" id="KW-1185">Reference proteome</keyword>
<comment type="subcellular location">
    <subcellularLocation>
        <location evidence="1">Membrane</location>
    </subcellularLocation>
</comment>
<dbReference type="PANTHER" id="PTHR31113:SF20">
    <property type="entry name" value="UPF0496 PROTEIN 2-RELATED"/>
    <property type="match status" value="1"/>
</dbReference>
<comment type="similarity">
    <text evidence="2">Belongs to the UPF0496 family.</text>
</comment>
<reference evidence="8 9" key="1">
    <citation type="journal article" date="2023" name="Plants (Basel)">
        <title>Bridging the Gap: Combining Genomics and Transcriptomics Approaches to Understand Stylosanthes scabra, an Orphan Legume from the Brazilian Caatinga.</title>
        <authorList>
            <person name="Ferreira-Neto J.R.C."/>
            <person name="da Silva M.D."/>
            <person name="Binneck E."/>
            <person name="de Melo N.F."/>
            <person name="da Silva R.H."/>
            <person name="de Melo A.L.T.M."/>
            <person name="Pandolfi V."/>
            <person name="Bustamante F.O."/>
            <person name="Brasileiro-Vidal A.C."/>
            <person name="Benko-Iseppon A.M."/>
        </authorList>
    </citation>
    <scope>NUCLEOTIDE SEQUENCE [LARGE SCALE GENOMIC DNA]</scope>
    <source>
        <tissue evidence="8">Leaves</tissue>
    </source>
</reference>
<dbReference type="EMBL" id="JASCZI010181278">
    <property type="protein sequence ID" value="MED6180787.1"/>
    <property type="molecule type" value="Genomic_DNA"/>
</dbReference>
<evidence type="ECO:0000256" key="3">
    <source>
        <dbReference type="ARBA" id="ARBA00022692"/>
    </source>
</evidence>
<evidence type="ECO:0000256" key="1">
    <source>
        <dbReference type="ARBA" id="ARBA00004370"/>
    </source>
</evidence>
<sequence>MYMFITSKFQHLILQKIHMHDLMTNTWCLCCPTPSSGRRSEKECNEQDSLCVKANVNEEYLEAFRTKSYIEICNKAQQGQLGTTILLSSNNNSPSSSTDSSSSSSSTLPFCKHLTEFLLDPRQENIAHMAHTTKLHHLLLNYFESTLEACHCCDRILQGLHSVRHSYRTIKRVLKISKMVLHNNGDQQQQQIQNDVIYRELASFAMHNNPLSIQFHHIHQRFMELLHRLRSKRVKIQRKLTWKKICKKLGGIGLVAAHSAVVVALLVFCFHSIVGLVAAPGILGGLVGVSMKRLFKGKNNKNGRIRRSSYCERLCEQLDVAARGVYIVINELKTVSRMVMRLHDEVEHRRLIARVCLSNYGKPEILRQVLRDLHHNQSSFLDQLDELEDHIYFCFLTINRSRSLLLQHITTHHI</sequence>
<protein>
    <submittedName>
        <fullName evidence="8">Uncharacterized protein</fullName>
    </submittedName>
</protein>
<feature type="region of interest" description="Disordered" evidence="6">
    <location>
        <begin position="87"/>
        <end position="106"/>
    </location>
</feature>
<comment type="caution">
    <text evidence="8">The sequence shown here is derived from an EMBL/GenBank/DDBJ whole genome shotgun (WGS) entry which is preliminary data.</text>
</comment>
<evidence type="ECO:0000256" key="2">
    <source>
        <dbReference type="ARBA" id="ARBA00009074"/>
    </source>
</evidence>
<evidence type="ECO:0000256" key="6">
    <source>
        <dbReference type="SAM" id="MobiDB-lite"/>
    </source>
</evidence>
<dbReference type="Proteomes" id="UP001341840">
    <property type="component" value="Unassembled WGS sequence"/>
</dbReference>
<organism evidence="8 9">
    <name type="scientific">Stylosanthes scabra</name>
    <dbReference type="NCBI Taxonomy" id="79078"/>
    <lineage>
        <taxon>Eukaryota</taxon>
        <taxon>Viridiplantae</taxon>
        <taxon>Streptophyta</taxon>
        <taxon>Embryophyta</taxon>
        <taxon>Tracheophyta</taxon>
        <taxon>Spermatophyta</taxon>
        <taxon>Magnoliopsida</taxon>
        <taxon>eudicotyledons</taxon>
        <taxon>Gunneridae</taxon>
        <taxon>Pentapetalae</taxon>
        <taxon>rosids</taxon>
        <taxon>fabids</taxon>
        <taxon>Fabales</taxon>
        <taxon>Fabaceae</taxon>
        <taxon>Papilionoideae</taxon>
        <taxon>50 kb inversion clade</taxon>
        <taxon>dalbergioids sensu lato</taxon>
        <taxon>Dalbergieae</taxon>
        <taxon>Pterocarpus clade</taxon>
        <taxon>Stylosanthes</taxon>
    </lineage>
</organism>
<evidence type="ECO:0000313" key="8">
    <source>
        <dbReference type="EMBL" id="MED6180787.1"/>
    </source>
</evidence>